<dbReference type="EMBL" id="CAIIXF020000004">
    <property type="protein sequence ID" value="CAH1781979.1"/>
    <property type="molecule type" value="Genomic_DNA"/>
</dbReference>
<dbReference type="Proteomes" id="UP000749559">
    <property type="component" value="Unassembled WGS sequence"/>
</dbReference>
<reference evidence="1" key="1">
    <citation type="submission" date="2022-03" db="EMBL/GenBank/DDBJ databases">
        <authorList>
            <person name="Martin C."/>
        </authorList>
    </citation>
    <scope>NUCLEOTIDE SEQUENCE</scope>
</reference>
<name>A0A8J1YBQ7_OWEFU</name>
<dbReference type="OrthoDB" id="2020070at2759"/>
<accession>A0A8J1YBQ7</accession>
<dbReference type="PANTHER" id="PTHR33604">
    <property type="entry name" value="OSJNBA0004B13.7 PROTEIN"/>
    <property type="match status" value="1"/>
</dbReference>
<dbReference type="Gene3D" id="3.90.550.10">
    <property type="entry name" value="Spore Coat Polysaccharide Biosynthesis Protein SpsA, Chain A"/>
    <property type="match status" value="1"/>
</dbReference>
<evidence type="ECO:0000313" key="2">
    <source>
        <dbReference type="Proteomes" id="UP000749559"/>
    </source>
</evidence>
<comment type="caution">
    <text evidence="1">The sequence shown here is derived from an EMBL/GenBank/DDBJ whole genome shotgun (WGS) entry which is preliminary data.</text>
</comment>
<sequence length="417" mass="48706">MVQVKCMKHLTLLKCCFVSLIVLIVVFNFPVARSILIRFRKWNINLQRPRGIVNVLPYLDNEIPGNESSIKKDTVKNRTILTGWKGASQIYTNTSTVASEHLECTGDVTLASVDLRIIVLTQKRTKSLKVCLKHINNAEYHGQKVVLDIWIDREKNTEALNEEHIEMVKNFTFKSHIIKCVHIQDKHVGIYGQWIDTWKLGPNNKEIGVILEDDIDVSPHFYTWLKHVHLKYQNREDVSGVGLSTIYPNPIADKKSCLYRMKATGQSPNKCNTIQVPPKNNSVYMYRIPTTWGFSPKISSWRKFQKWYHDIRRSNKTFRPIIDAKIIHNTWYNKVKDMWSMWHIFHCHTNKLYCIFPNIANNGKFANHRQEKGLHYFVEKKVISHSPSLVREWDDRYLDLPDKLVHVGYDGSFSTES</sequence>
<dbReference type="SUPFAM" id="SSF53448">
    <property type="entry name" value="Nucleotide-diphospho-sugar transferases"/>
    <property type="match status" value="1"/>
</dbReference>
<dbReference type="PANTHER" id="PTHR33604:SF3">
    <property type="entry name" value="OSJNBA0004B13.7 PROTEIN"/>
    <property type="match status" value="1"/>
</dbReference>
<gene>
    <name evidence="1" type="ORF">OFUS_LOCUS8475</name>
</gene>
<keyword evidence="2" id="KW-1185">Reference proteome</keyword>
<dbReference type="InterPro" id="IPR029044">
    <property type="entry name" value="Nucleotide-diphossugar_trans"/>
</dbReference>
<protein>
    <submittedName>
        <fullName evidence="1">Uncharacterized protein</fullName>
    </submittedName>
</protein>
<dbReference type="AlphaFoldDB" id="A0A8J1YBQ7"/>
<organism evidence="1 2">
    <name type="scientific">Owenia fusiformis</name>
    <name type="common">Polychaete worm</name>
    <dbReference type="NCBI Taxonomy" id="6347"/>
    <lineage>
        <taxon>Eukaryota</taxon>
        <taxon>Metazoa</taxon>
        <taxon>Spiralia</taxon>
        <taxon>Lophotrochozoa</taxon>
        <taxon>Annelida</taxon>
        <taxon>Polychaeta</taxon>
        <taxon>Sedentaria</taxon>
        <taxon>Canalipalpata</taxon>
        <taxon>Sabellida</taxon>
        <taxon>Oweniida</taxon>
        <taxon>Oweniidae</taxon>
        <taxon>Owenia</taxon>
    </lineage>
</organism>
<proteinExistence type="predicted"/>
<evidence type="ECO:0000313" key="1">
    <source>
        <dbReference type="EMBL" id="CAH1781979.1"/>
    </source>
</evidence>